<dbReference type="PANTHER" id="PTHR43673">
    <property type="entry name" value="NAD(P)H NITROREDUCTASE YDGI-RELATED"/>
    <property type="match status" value="1"/>
</dbReference>
<evidence type="ECO:0000256" key="2">
    <source>
        <dbReference type="ARBA" id="ARBA00022857"/>
    </source>
</evidence>
<dbReference type="Proteomes" id="UP000006798">
    <property type="component" value="Chromosome 2"/>
</dbReference>
<evidence type="ECO:0000313" key="5">
    <source>
        <dbReference type="EMBL" id="AEI81137.1"/>
    </source>
</evidence>
<keyword evidence="2" id="KW-0521">NADP</keyword>
<dbReference type="InterPro" id="IPR000415">
    <property type="entry name" value="Nitroreductase-like"/>
</dbReference>
<proteinExistence type="inferred from homology"/>
<organism evidence="5 6">
    <name type="scientific">Cupriavidus necator (strain ATCC 43291 / DSM 13513 / CCUG 52238 / LMG 8453 / N-1)</name>
    <name type="common">Ralstonia eutropha</name>
    <dbReference type="NCBI Taxonomy" id="1042878"/>
    <lineage>
        <taxon>Bacteria</taxon>
        <taxon>Pseudomonadati</taxon>
        <taxon>Pseudomonadota</taxon>
        <taxon>Betaproteobacteria</taxon>
        <taxon>Burkholderiales</taxon>
        <taxon>Burkholderiaceae</taxon>
        <taxon>Cupriavidus</taxon>
    </lineage>
</organism>
<evidence type="ECO:0000313" key="6">
    <source>
        <dbReference type="Proteomes" id="UP000006798"/>
    </source>
</evidence>
<protein>
    <submittedName>
        <fullName evidence="5">Oxygen-insensitive NAD(P)H nitroreductase NfnB</fullName>
        <ecNumber evidence="5">1.-.-.-</ecNumber>
    </submittedName>
</protein>
<dbReference type="AlphaFoldDB" id="F8GT10"/>
<dbReference type="InterPro" id="IPR033878">
    <property type="entry name" value="NfsB-like"/>
</dbReference>
<keyword evidence="3 5" id="KW-0560">Oxidoreductase</keyword>
<reference evidence="5 6" key="1">
    <citation type="journal article" date="2011" name="J. Bacteriol.">
        <title>Complete genome sequence of the type strain Cupriavidus necator N-1.</title>
        <authorList>
            <person name="Poehlein A."/>
            <person name="Kusian B."/>
            <person name="Friedrich B."/>
            <person name="Daniel R."/>
            <person name="Bowien B."/>
        </authorList>
    </citation>
    <scope>NUCLEOTIDE SEQUENCE [LARGE SCALE GENOMIC DNA]</scope>
    <source>
        <strain evidence="6">ATCC 43291 / DSM 13513 / CCUG 52238 / LMG 8453 / N-1</strain>
    </source>
</reference>
<dbReference type="HOGENOM" id="CLU_070764_4_1_4"/>
<dbReference type="GO" id="GO:0016491">
    <property type="term" value="F:oxidoreductase activity"/>
    <property type="evidence" value="ECO:0007669"/>
    <property type="project" value="UniProtKB-KW"/>
</dbReference>
<evidence type="ECO:0000259" key="4">
    <source>
        <dbReference type="Pfam" id="PF00881"/>
    </source>
</evidence>
<dbReference type="PANTHER" id="PTHR43673:SF10">
    <property type="entry name" value="NADH DEHYDROGENASE_NAD(P)H NITROREDUCTASE XCC3605-RELATED"/>
    <property type="match status" value="1"/>
</dbReference>
<feature type="domain" description="Nitroreductase" evidence="4">
    <location>
        <begin position="33"/>
        <end position="214"/>
    </location>
</feature>
<dbReference type="InterPro" id="IPR029479">
    <property type="entry name" value="Nitroreductase"/>
</dbReference>
<comment type="similarity">
    <text evidence="1">Belongs to the nitroreductase family.</text>
</comment>
<dbReference type="CDD" id="cd02149">
    <property type="entry name" value="NfsB-like"/>
    <property type="match status" value="1"/>
</dbReference>
<dbReference type="KEGG" id="cnc:CNE_2c21880"/>
<gene>
    <name evidence="5" type="primary">nfnB</name>
    <name evidence="5" type="ordered locus">CNE_2c21880</name>
</gene>
<name>F8GT10_CUPNN</name>
<dbReference type="Pfam" id="PF00881">
    <property type="entry name" value="Nitroreductase"/>
    <property type="match status" value="1"/>
</dbReference>
<dbReference type="NCBIfam" id="NF008275">
    <property type="entry name" value="PRK11053.1"/>
    <property type="match status" value="1"/>
</dbReference>
<evidence type="ECO:0000256" key="1">
    <source>
        <dbReference type="ARBA" id="ARBA00007118"/>
    </source>
</evidence>
<evidence type="ECO:0000256" key="3">
    <source>
        <dbReference type="ARBA" id="ARBA00023002"/>
    </source>
</evidence>
<dbReference type="SUPFAM" id="SSF55469">
    <property type="entry name" value="FMN-dependent nitroreductase-like"/>
    <property type="match status" value="1"/>
</dbReference>
<dbReference type="EMBL" id="CP002878">
    <property type="protein sequence ID" value="AEI81137.1"/>
    <property type="molecule type" value="Genomic_DNA"/>
</dbReference>
<accession>F8GT10</accession>
<dbReference type="EC" id="1.-.-.-" evidence="5"/>
<sequence length="238" mass="26081">MATGTMATSAWCSLHHPLSNWSLVMNLSDIVDTRYATKAFEAGRTLPQATVDQLLAVLHKSPSSVNSQPWHFVVAATPEGRARMTRATVDRHPYNTQKIQDASHVIALCVRTEMDAAHLAGILAAEQRDGRFADDAARAGMDKIRRGFVDLHRYDLQHWMTHQVYLALGGLLMAAAALGVDATPMEGIDTGPLDLELGLRERGLTSVALVSLGYRSAQDFNAALPKSRLSREEVFTFL</sequence>
<dbReference type="Gene3D" id="3.40.109.10">
    <property type="entry name" value="NADH Oxidase"/>
    <property type="match status" value="1"/>
</dbReference>